<evidence type="ECO:0000259" key="6">
    <source>
        <dbReference type="SMART" id="SM00226"/>
    </source>
</evidence>
<evidence type="ECO:0000256" key="3">
    <source>
        <dbReference type="ARBA" id="ARBA00022801"/>
    </source>
</evidence>
<dbReference type="InterPro" id="IPR017867">
    <property type="entry name" value="Tyr_phospatase_low_mol_wt"/>
</dbReference>
<evidence type="ECO:0000256" key="5">
    <source>
        <dbReference type="PIRSR" id="PIRSR617867-1"/>
    </source>
</evidence>
<dbReference type="Proteomes" id="UP000199700">
    <property type="component" value="Chromosome"/>
</dbReference>
<comment type="similarity">
    <text evidence="1">Belongs to the low molecular weight phosphotyrosine protein phosphatase family.</text>
</comment>
<dbReference type="EMBL" id="LT629739">
    <property type="protein sequence ID" value="SDS58155.1"/>
    <property type="molecule type" value="Genomic_DNA"/>
</dbReference>
<keyword evidence="8" id="KW-1185">Reference proteome</keyword>
<dbReference type="PRINTS" id="PR00719">
    <property type="entry name" value="LMWPTPASE"/>
</dbReference>
<feature type="active site" evidence="5">
    <location>
        <position position="24"/>
    </location>
</feature>
<evidence type="ECO:0000256" key="4">
    <source>
        <dbReference type="ARBA" id="ARBA00022912"/>
    </source>
</evidence>
<protein>
    <recommendedName>
        <fullName evidence="2">protein-tyrosine-phosphatase</fullName>
        <ecNumber evidence="2">3.1.3.48</ecNumber>
    </recommendedName>
</protein>
<dbReference type="STRING" id="629680.SAMN04489751_2337"/>
<dbReference type="GO" id="GO:0004725">
    <property type="term" value="F:protein tyrosine phosphatase activity"/>
    <property type="evidence" value="ECO:0007669"/>
    <property type="project" value="UniProtKB-EC"/>
</dbReference>
<dbReference type="OrthoDB" id="9784339at2"/>
<gene>
    <name evidence="7" type="ORF">SAMN04489751_2337</name>
</gene>
<dbReference type="InterPro" id="IPR036196">
    <property type="entry name" value="Ptyr_pPase_sf"/>
</dbReference>
<dbReference type="AlphaFoldDB" id="A0A1H1TCV9"/>
<dbReference type="EC" id="3.1.3.48" evidence="2"/>
<dbReference type="RefSeq" id="WP_157691424.1">
    <property type="nucleotide sequence ID" value="NZ_LT629739.1"/>
</dbReference>
<feature type="domain" description="Phosphotyrosine protein phosphatase I" evidence="6">
    <location>
        <begin position="12"/>
        <end position="193"/>
    </location>
</feature>
<dbReference type="PANTHER" id="PTHR11717:SF7">
    <property type="entry name" value="LOW MOLECULAR WEIGHT PHOSPHOTYROSINE PROTEIN PHOSPHATASE"/>
    <property type="match status" value="1"/>
</dbReference>
<evidence type="ECO:0000313" key="8">
    <source>
        <dbReference type="Proteomes" id="UP000199700"/>
    </source>
</evidence>
<dbReference type="SUPFAM" id="SSF52788">
    <property type="entry name" value="Phosphotyrosine protein phosphatases I"/>
    <property type="match status" value="1"/>
</dbReference>
<dbReference type="Pfam" id="PF01451">
    <property type="entry name" value="LMWPc"/>
    <property type="match status" value="1"/>
</dbReference>
<dbReference type="InterPro" id="IPR050438">
    <property type="entry name" value="LMW_PTPase"/>
</dbReference>
<keyword evidence="4" id="KW-0904">Protein phosphatase</keyword>
<organism evidence="7 8">
    <name type="scientific">Brevibacterium sandarakinum</name>
    <dbReference type="NCBI Taxonomy" id="629680"/>
    <lineage>
        <taxon>Bacteria</taxon>
        <taxon>Bacillati</taxon>
        <taxon>Actinomycetota</taxon>
        <taxon>Actinomycetes</taxon>
        <taxon>Micrococcales</taxon>
        <taxon>Brevibacteriaceae</taxon>
        <taxon>Brevibacterium</taxon>
    </lineage>
</organism>
<sequence length="202" mass="22757">MSGKWDVTDPQFRILLVCTGNICRSPLAEYLLRAGLDDLAPEQFRISSAGTQSWEGGPVTGQIRKIAEERGLSISDFTSTRLQPQHIEDADLVLTMDRSHRSDVVQMVPASLRRTFTLREFARILPLVPPEGQTQPAQRRHSLAVLAQRYRRPVRDPAAAVSDDVVDPFDRSDAVYDAMIEQMVPAIDSLIVWERRFCPKVT</sequence>
<feature type="active site" description="Nucleophile" evidence="5">
    <location>
        <position position="18"/>
    </location>
</feature>
<reference evidence="7" key="1">
    <citation type="submission" date="2016-10" db="EMBL/GenBank/DDBJ databases">
        <authorList>
            <person name="Varghese N."/>
            <person name="Submissions S."/>
        </authorList>
    </citation>
    <scope>NUCLEOTIDE SEQUENCE [LARGE SCALE GENOMIC DNA]</scope>
    <source>
        <strain evidence="7">DSM 22082</strain>
    </source>
</reference>
<name>A0A1H1TCV9_BRESA</name>
<proteinExistence type="inferred from homology"/>
<evidence type="ECO:0000256" key="2">
    <source>
        <dbReference type="ARBA" id="ARBA00013064"/>
    </source>
</evidence>
<dbReference type="SMART" id="SM00226">
    <property type="entry name" value="LMWPc"/>
    <property type="match status" value="1"/>
</dbReference>
<accession>A0A1H1TCV9</accession>
<dbReference type="Gene3D" id="3.40.50.2300">
    <property type="match status" value="1"/>
</dbReference>
<keyword evidence="3" id="KW-0378">Hydrolase</keyword>
<dbReference type="PANTHER" id="PTHR11717">
    <property type="entry name" value="LOW MOLECULAR WEIGHT PROTEIN TYROSINE PHOSPHATASE"/>
    <property type="match status" value="1"/>
</dbReference>
<evidence type="ECO:0000313" key="7">
    <source>
        <dbReference type="EMBL" id="SDS58155.1"/>
    </source>
</evidence>
<dbReference type="InterPro" id="IPR023485">
    <property type="entry name" value="Ptyr_pPase"/>
</dbReference>
<evidence type="ECO:0000256" key="1">
    <source>
        <dbReference type="ARBA" id="ARBA00011063"/>
    </source>
</evidence>